<evidence type="ECO:0000313" key="2">
    <source>
        <dbReference type="Proteomes" id="UP000593574"/>
    </source>
</evidence>
<proteinExistence type="predicted"/>
<dbReference type="EMBL" id="JABEZV010436250">
    <property type="protein sequence ID" value="MBA0729256.1"/>
    <property type="molecule type" value="Genomic_DNA"/>
</dbReference>
<dbReference type="AlphaFoldDB" id="A0A7J9AYU9"/>
<keyword evidence="2" id="KW-1185">Reference proteome</keyword>
<name>A0A7J9AYU9_9ROSI</name>
<organism evidence="1 2">
    <name type="scientific">Gossypium laxum</name>
    <dbReference type="NCBI Taxonomy" id="34288"/>
    <lineage>
        <taxon>Eukaryota</taxon>
        <taxon>Viridiplantae</taxon>
        <taxon>Streptophyta</taxon>
        <taxon>Embryophyta</taxon>
        <taxon>Tracheophyta</taxon>
        <taxon>Spermatophyta</taxon>
        <taxon>Magnoliopsida</taxon>
        <taxon>eudicotyledons</taxon>
        <taxon>Gunneridae</taxon>
        <taxon>Pentapetalae</taxon>
        <taxon>rosids</taxon>
        <taxon>malvids</taxon>
        <taxon>Malvales</taxon>
        <taxon>Malvaceae</taxon>
        <taxon>Malvoideae</taxon>
        <taxon>Gossypium</taxon>
    </lineage>
</organism>
<accession>A0A7J9AYU9</accession>
<dbReference type="Proteomes" id="UP000593574">
    <property type="component" value="Unassembled WGS sequence"/>
</dbReference>
<evidence type="ECO:0000313" key="1">
    <source>
        <dbReference type="EMBL" id="MBA0729256.1"/>
    </source>
</evidence>
<protein>
    <submittedName>
        <fullName evidence="1">Uncharacterized protein</fullName>
    </submittedName>
</protein>
<sequence>MMIVAVRVILKTQNYSKINLMKKKLQQISMKT</sequence>
<comment type="caution">
    <text evidence="1">The sequence shown here is derived from an EMBL/GenBank/DDBJ whole genome shotgun (WGS) entry which is preliminary data.</text>
</comment>
<reference evidence="1 2" key="1">
    <citation type="journal article" date="2019" name="Genome Biol. Evol.">
        <title>Insights into the evolution of the New World diploid cottons (Gossypium, subgenus Houzingenia) based on genome sequencing.</title>
        <authorList>
            <person name="Grover C.E."/>
            <person name="Arick M.A. 2nd"/>
            <person name="Thrash A."/>
            <person name="Conover J.L."/>
            <person name="Sanders W.S."/>
            <person name="Peterson D.G."/>
            <person name="Frelichowski J.E."/>
            <person name="Scheffler J.A."/>
            <person name="Scheffler B.E."/>
            <person name="Wendel J.F."/>
        </authorList>
    </citation>
    <scope>NUCLEOTIDE SEQUENCE [LARGE SCALE GENOMIC DNA]</scope>
    <source>
        <strain evidence="1">4</strain>
        <tissue evidence="1">Leaf</tissue>
    </source>
</reference>
<gene>
    <name evidence="1" type="ORF">Golax_025558</name>
</gene>